<dbReference type="EMBL" id="SJPK01000017">
    <property type="protein sequence ID" value="TWT56115.1"/>
    <property type="molecule type" value="Genomic_DNA"/>
</dbReference>
<accession>A0A5C5X1S9</accession>
<evidence type="ECO:0000313" key="2">
    <source>
        <dbReference type="EMBL" id="TWT56115.1"/>
    </source>
</evidence>
<evidence type="ECO:0000313" key="3">
    <source>
        <dbReference type="Proteomes" id="UP000318053"/>
    </source>
</evidence>
<name>A0A5C5X1S9_9BACT</name>
<organism evidence="2 3">
    <name type="scientific">Allorhodopirellula solitaria</name>
    <dbReference type="NCBI Taxonomy" id="2527987"/>
    <lineage>
        <taxon>Bacteria</taxon>
        <taxon>Pseudomonadati</taxon>
        <taxon>Planctomycetota</taxon>
        <taxon>Planctomycetia</taxon>
        <taxon>Pirellulales</taxon>
        <taxon>Pirellulaceae</taxon>
        <taxon>Allorhodopirellula</taxon>
    </lineage>
</organism>
<dbReference type="AlphaFoldDB" id="A0A5C5X1S9"/>
<proteinExistence type="predicted"/>
<gene>
    <name evidence="2" type="ORF">CA85_45880</name>
</gene>
<sequence length="120" mass="13447">MKNVYRGDVETQMRNLYESLSEKDRRRYAAIEASKLGHGGIGYVAELFGCHPDTITRGKRDLQSLPHDEAQGRVRKKGEAADLLAKPSRGSSMRLKLKSRRKQLDRRSTTVKSGPTSGCE</sequence>
<feature type="compositionally biased region" description="Polar residues" evidence="1">
    <location>
        <begin position="110"/>
        <end position="120"/>
    </location>
</feature>
<feature type="compositionally biased region" description="Basic and acidic residues" evidence="1">
    <location>
        <begin position="58"/>
        <end position="80"/>
    </location>
</feature>
<keyword evidence="3" id="KW-1185">Reference proteome</keyword>
<dbReference type="RefSeq" id="WP_246113051.1">
    <property type="nucleotide sequence ID" value="NZ_SJPK01000017.1"/>
</dbReference>
<comment type="caution">
    <text evidence="2">The sequence shown here is derived from an EMBL/GenBank/DDBJ whole genome shotgun (WGS) entry which is preliminary data.</text>
</comment>
<feature type="region of interest" description="Disordered" evidence="1">
    <location>
        <begin position="58"/>
        <end position="120"/>
    </location>
</feature>
<evidence type="ECO:0000256" key="1">
    <source>
        <dbReference type="SAM" id="MobiDB-lite"/>
    </source>
</evidence>
<reference evidence="2 3" key="1">
    <citation type="submission" date="2019-02" db="EMBL/GenBank/DDBJ databases">
        <title>Deep-cultivation of Planctomycetes and their phenomic and genomic characterization uncovers novel biology.</title>
        <authorList>
            <person name="Wiegand S."/>
            <person name="Jogler M."/>
            <person name="Boedeker C."/>
            <person name="Pinto D."/>
            <person name="Vollmers J."/>
            <person name="Rivas-Marin E."/>
            <person name="Kohn T."/>
            <person name="Peeters S.H."/>
            <person name="Heuer A."/>
            <person name="Rast P."/>
            <person name="Oberbeckmann S."/>
            <person name="Bunk B."/>
            <person name="Jeske O."/>
            <person name="Meyerdierks A."/>
            <person name="Storesund J.E."/>
            <person name="Kallscheuer N."/>
            <person name="Luecker S."/>
            <person name="Lage O.M."/>
            <person name="Pohl T."/>
            <person name="Merkel B.J."/>
            <person name="Hornburger P."/>
            <person name="Mueller R.-W."/>
            <person name="Bruemmer F."/>
            <person name="Labrenz M."/>
            <person name="Spormann A.M."/>
            <person name="Op Den Camp H."/>
            <person name="Overmann J."/>
            <person name="Amann R."/>
            <person name="Jetten M.S.M."/>
            <person name="Mascher T."/>
            <person name="Medema M.H."/>
            <person name="Devos D.P."/>
            <person name="Kaster A.-K."/>
            <person name="Ovreas L."/>
            <person name="Rohde M."/>
            <person name="Galperin M.Y."/>
            <person name="Jogler C."/>
        </authorList>
    </citation>
    <scope>NUCLEOTIDE SEQUENCE [LARGE SCALE GENOMIC DNA]</scope>
    <source>
        <strain evidence="2 3">CA85</strain>
    </source>
</reference>
<dbReference type="Proteomes" id="UP000318053">
    <property type="component" value="Unassembled WGS sequence"/>
</dbReference>
<feature type="compositionally biased region" description="Basic residues" evidence="1">
    <location>
        <begin position="95"/>
        <end position="104"/>
    </location>
</feature>
<protein>
    <submittedName>
        <fullName evidence="2">Uncharacterized protein</fullName>
    </submittedName>
</protein>